<dbReference type="KEGG" id="tva:4759907"/>
<evidence type="ECO:0000256" key="2">
    <source>
        <dbReference type="ARBA" id="ARBA00022692"/>
    </source>
</evidence>
<dbReference type="SMR" id="A2EZ30"/>
<dbReference type="AlphaFoldDB" id="A2EZ30"/>
<organism evidence="6 7">
    <name type="scientific">Trichomonas vaginalis (strain ATCC PRA-98 / G3)</name>
    <dbReference type="NCBI Taxonomy" id="412133"/>
    <lineage>
        <taxon>Eukaryota</taxon>
        <taxon>Metamonada</taxon>
        <taxon>Parabasalia</taxon>
        <taxon>Trichomonadida</taxon>
        <taxon>Trichomonadidae</taxon>
        <taxon>Trichomonas</taxon>
    </lineage>
</organism>
<dbReference type="GO" id="GO:0016020">
    <property type="term" value="C:membrane"/>
    <property type="evidence" value="ECO:0007669"/>
    <property type="project" value="UniProtKB-SubCell"/>
</dbReference>
<sequence length="233" mass="26309">MSCCLCLARTIIGLVNLIILIVMAVILYFSWDQIKQIKIDEIKSSKKVLIFVIVVVAIIAITCIIGFFLLCCDSKCFRMTYAILYFIIVIAEIVLVYFTVKAFPKIIDDTEDWWNENKGKQSVKDIESDLECCGFKTAYNAAEMANCGYQQNNTSNSTDNNITDTNSTENNTTGNVQTCYNKIDENLNKSKKGLKIARIVVIVVQALLLIYSIWYGCCYKRHKKDKSSSTSSS</sequence>
<evidence type="ECO:0000256" key="4">
    <source>
        <dbReference type="ARBA" id="ARBA00023136"/>
    </source>
</evidence>
<evidence type="ECO:0000256" key="3">
    <source>
        <dbReference type="ARBA" id="ARBA00022989"/>
    </source>
</evidence>
<keyword evidence="2 5" id="KW-0812">Transmembrane</keyword>
<feature type="transmembrane region" description="Helical" evidence="5">
    <location>
        <begin position="82"/>
        <end position="100"/>
    </location>
</feature>
<feature type="transmembrane region" description="Helical" evidence="5">
    <location>
        <begin position="7"/>
        <end position="29"/>
    </location>
</feature>
<dbReference type="Proteomes" id="UP000001542">
    <property type="component" value="Unassembled WGS sequence"/>
</dbReference>
<evidence type="ECO:0000313" key="7">
    <source>
        <dbReference type="Proteomes" id="UP000001542"/>
    </source>
</evidence>
<feature type="transmembrane region" description="Helical" evidence="5">
    <location>
        <begin position="49"/>
        <end position="70"/>
    </location>
</feature>
<reference evidence="6" key="1">
    <citation type="submission" date="2006-10" db="EMBL/GenBank/DDBJ databases">
        <authorList>
            <person name="Amadeo P."/>
            <person name="Zhao Q."/>
            <person name="Wortman J."/>
            <person name="Fraser-Liggett C."/>
            <person name="Carlton J."/>
        </authorList>
    </citation>
    <scope>NUCLEOTIDE SEQUENCE</scope>
    <source>
        <strain evidence="6">G3</strain>
    </source>
</reference>
<protein>
    <submittedName>
        <fullName evidence="6">Tetraspanin family protein</fullName>
    </submittedName>
</protein>
<keyword evidence="3 5" id="KW-1133">Transmembrane helix</keyword>
<evidence type="ECO:0000256" key="5">
    <source>
        <dbReference type="SAM" id="Phobius"/>
    </source>
</evidence>
<evidence type="ECO:0000313" key="6">
    <source>
        <dbReference type="EMBL" id="EAY02079.1"/>
    </source>
</evidence>
<evidence type="ECO:0000256" key="1">
    <source>
        <dbReference type="ARBA" id="ARBA00004141"/>
    </source>
</evidence>
<dbReference type="EMBL" id="DS113547">
    <property type="protein sequence ID" value="EAY02079.1"/>
    <property type="molecule type" value="Genomic_DNA"/>
</dbReference>
<comment type="subcellular location">
    <subcellularLocation>
        <location evidence="1">Membrane</location>
        <topology evidence="1">Multi-pass membrane protein</topology>
    </subcellularLocation>
</comment>
<proteinExistence type="predicted"/>
<gene>
    <name evidence="6" type="ORF">TVAG_485140</name>
</gene>
<reference evidence="6" key="2">
    <citation type="journal article" date="2007" name="Science">
        <title>Draft genome sequence of the sexually transmitted pathogen Trichomonas vaginalis.</title>
        <authorList>
            <person name="Carlton J.M."/>
            <person name="Hirt R.P."/>
            <person name="Silva J.C."/>
            <person name="Delcher A.L."/>
            <person name="Schatz M."/>
            <person name="Zhao Q."/>
            <person name="Wortman J.R."/>
            <person name="Bidwell S.L."/>
            <person name="Alsmark U.C.M."/>
            <person name="Besteiro S."/>
            <person name="Sicheritz-Ponten T."/>
            <person name="Noel C.J."/>
            <person name="Dacks J.B."/>
            <person name="Foster P.G."/>
            <person name="Simillion C."/>
            <person name="Van de Peer Y."/>
            <person name="Miranda-Saavedra D."/>
            <person name="Barton G.J."/>
            <person name="Westrop G.D."/>
            <person name="Mueller S."/>
            <person name="Dessi D."/>
            <person name="Fiori P.L."/>
            <person name="Ren Q."/>
            <person name="Paulsen I."/>
            <person name="Zhang H."/>
            <person name="Bastida-Corcuera F.D."/>
            <person name="Simoes-Barbosa A."/>
            <person name="Brown M.T."/>
            <person name="Hayes R.D."/>
            <person name="Mukherjee M."/>
            <person name="Okumura C.Y."/>
            <person name="Schneider R."/>
            <person name="Smith A.J."/>
            <person name="Vanacova S."/>
            <person name="Villalvazo M."/>
            <person name="Haas B.J."/>
            <person name="Pertea M."/>
            <person name="Feldblyum T.V."/>
            <person name="Utterback T.R."/>
            <person name="Shu C.L."/>
            <person name="Osoegawa K."/>
            <person name="de Jong P.J."/>
            <person name="Hrdy I."/>
            <person name="Horvathova L."/>
            <person name="Zubacova Z."/>
            <person name="Dolezal P."/>
            <person name="Malik S.B."/>
            <person name="Logsdon J.M. Jr."/>
            <person name="Henze K."/>
            <person name="Gupta A."/>
            <person name="Wang C.C."/>
            <person name="Dunne R.L."/>
            <person name="Upcroft J.A."/>
            <person name="Upcroft P."/>
            <person name="White O."/>
            <person name="Salzberg S.L."/>
            <person name="Tang P."/>
            <person name="Chiu C.-H."/>
            <person name="Lee Y.-S."/>
            <person name="Embley T.M."/>
            <person name="Coombs G.H."/>
            <person name="Mottram J.C."/>
            <person name="Tachezy J."/>
            <person name="Fraser-Liggett C.M."/>
            <person name="Johnson P.J."/>
        </authorList>
    </citation>
    <scope>NUCLEOTIDE SEQUENCE [LARGE SCALE GENOMIC DNA]</scope>
    <source>
        <strain evidence="6">G3</strain>
    </source>
</reference>
<feature type="transmembrane region" description="Helical" evidence="5">
    <location>
        <begin position="196"/>
        <end position="217"/>
    </location>
</feature>
<accession>A2EZ30</accession>
<dbReference type="InParanoid" id="A2EZ30"/>
<dbReference type="Pfam" id="PF00335">
    <property type="entry name" value="Tetraspanin"/>
    <property type="match status" value="1"/>
</dbReference>
<dbReference type="InterPro" id="IPR018499">
    <property type="entry name" value="Tetraspanin/Peripherin"/>
</dbReference>
<name>A2EZ30_TRIV3</name>
<keyword evidence="7" id="KW-1185">Reference proteome</keyword>
<keyword evidence="4 5" id="KW-0472">Membrane</keyword>
<dbReference type="VEuPathDB" id="TrichDB:TVAG_485140"/>
<dbReference type="VEuPathDB" id="TrichDB:TVAGG3_0754190"/>